<feature type="compositionally biased region" description="Acidic residues" evidence="1">
    <location>
        <begin position="32"/>
        <end position="57"/>
    </location>
</feature>
<gene>
    <name evidence="2" type="ordered locus">GM21_3462</name>
</gene>
<evidence type="ECO:0000256" key="1">
    <source>
        <dbReference type="SAM" id="MobiDB-lite"/>
    </source>
</evidence>
<organism evidence="2">
    <name type="scientific">Geobacter sp. (strain M21)</name>
    <dbReference type="NCBI Taxonomy" id="443144"/>
    <lineage>
        <taxon>Bacteria</taxon>
        <taxon>Pseudomonadati</taxon>
        <taxon>Thermodesulfobacteriota</taxon>
        <taxon>Desulfuromonadia</taxon>
        <taxon>Geobacterales</taxon>
        <taxon>Geobacteraceae</taxon>
        <taxon>Geobacter</taxon>
    </lineage>
</organism>
<dbReference type="KEGG" id="gem:GM21_3462"/>
<proteinExistence type="predicted"/>
<dbReference type="HOGENOM" id="CLU_211497_0_0_7"/>
<accession>C6E5G0</accession>
<feature type="region of interest" description="Disordered" evidence="1">
    <location>
        <begin position="28"/>
        <end position="57"/>
    </location>
</feature>
<dbReference type="AlphaFoldDB" id="C6E5G0"/>
<name>C6E5G0_GEOSM</name>
<reference evidence="2" key="1">
    <citation type="submission" date="2009-07" db="EMBL/GenBank/DDBJ databases">
        <title>Complete sequence of Geobacter sp. M21.</title>
        <authorList>
            <consortium name="US DOE Joint Genome Institute"/>
            <person name="Lucas S."/>
            <person name="Copeland A."/>
            <person name="Lapidus A."/>
            <person name="Glavina del Rio T."/>
            <person name="Dalin E."/>
            <person name="Tice H."/>
            <person name="Bruce D."/>
            <person name="Goodwin L."/>
            <person name="Pitluck S."/>
            <person name="Saunders E."/>
            <person name="Brettin T."/>
            <person name="Detter J.C."/>
            <person name="Han C."/>
            <person name="Larimer F."/>
            <person name="Land M."/>
            <person name="Hauser L."/>
            <person name="Kyrpides N."/>
            <person name="Ovchinnikova G."/>
            <person name="Lovley D."/>
        </authorList>
    </citation>
    <scope>NUCLEOTIDE SEQUENCE [LARGE SCALE GENOMIC DNA]</scope>
    <source>
        <strain evidence="2">M21</strain>
    </source>
</reference>
<protein>
    <submittedName>
        <fullName evidence="2">Uncharacterized protein</fullName>
    </submittedName>
</protein>
<dbReference type="STRING" id="443144.GM21_3462"/>
<sequence>MTLGHDDLDELANEVRRLIESNKAFLERVTDEDYDDEEEAEAATEEGAEEPEDYEEL</sequence>
<dbReference type="EMBL" id="CP001661">
    <property type="protein sequence ID" value="ACT19484.1"/>
    <property type="molecule type" value="Genomic_DNA"/>
</dbReference>
<evidence type="ECO:0000313" key="2">
    <source>
        <dbReference type="EMBL" id="ACT19484.1"/>
    </source>
</evidence>